<keyword evidence="3" id="KW-1185">Reference proteome</keyword>
<feature type="transmembrane region" description="Helical" evidence="1">
    <location>
        <begin position="12"/>
        <end position="29"/>
    </location>
</feature>
<reference evidence="2 3" key="1">
    <citation type="submission" date="2017-07" db="EMBL/GenBank/DDBJ databases">
        <authorList>
            <person name="Talla V."/>
            <person name="Backstrom N."/>
        </authorList>
    </citation>
    <scope>NUCLEOTIDE SEQUENCE [LARGE SCALE GENOMIC DNA]</scope>
</reference>
<sequence length="62" mass="6741">MKSDPSNSIVTSFGPFALFIASSVILTSLGRDPPESNTRECRPKYLIVKVEISVASDTLLQI</sequence>
<dbReference type="AlphaFoldDB" id="A0A5E4QDV1"/>
<accession>A0A5E4QDV1</accession>
<keyword evidence="1" id="KW-0812">Transmembrane</keyword>
<evidence type="ECO:0000313" key="2">
    <source>
        <dbReference type="EMBL" id="VVC96419.1"/>
    </source>
</evidence>
<gene>
    <name evidence="2" type="ORF">LSINAPIS_LOCUS7927</name>
</gene>
<evidence type="ECO:0000313" key="3">
    <source>
        <dbReference type="Proteomes" id="UP000324832"/>
    </source>
</evidence>
<dbReference type="EMBL" id="FZQP02002714">
    <property type="protein sequence ID" value="VVC96419.1"/>
    <property type="molecule type" value="Genomic_DNA"/>
</dbReference>
<name>A0A5E4QDV1_9NEOP</name>
<dbReference type="Proteomes" id="UP000324832">
    <property type="component" value="Unassembled WGS sequence"/>
</dbReference>
<evidence type="ECO:0000256" key="1">
    <source>
        <dbReference type="SAM" id="Phobius"/>
    </source>
</evidence>
<proteinExistence type="predicted"/>
<organism evidence="2 3">
    <name type="scientific">Leptidea sinapis</name>
    <dbReference type="NCBI Taxonomy" id="189913"/>
    <lineage>
        <taxon>Eukaryota</taxon>
        <taxon>Metazoa</taxon>
        <taxon>Ecdysozoa</taxon>
        <taxon>Arthropoda</taxon>
        <taxon>Hexapoda</taxon>
        <taxon>Insecta</taxon>
        <taxon>Pterygota</taxon>
        <taxon>Neoptera</taxon>
        <taxon>Endopterygota</taxon>
        <taxon>Lepidoptera</taxon>
        <taxon>Glossata</taxon>
        <taxon>Ditrysia</taxon>
        <taxon>Papilionoidea</taxon>
        <taxon>Pieridae</taxon>
        <taxon>Dismorphiinae</taxon>
        <taxon>Leptidea</taxon>
    </lineage>
</organism>
<protein>
    <submittedName>
        <fullName evidence="2">Uncharacterized protein</fullName>
    </submittedName>
</protein>
<keyword evidence="1" id="KW-1133">Transmembrane helix</keyword>
<keyword evidence="1" id="KW-0472">Membrane</keyword>